<dbReference type="Proteomes" id="UP000292347">
    <property type="component" value="Unassembled WGS sequence"/>
</dbReference>
<dbReference type="RefSeq" id="WP_129340983.1">
    <property type="nucleotide sequence ID" value="NZ_JACIDD010000001.1"/>
</dbReference>
<keyword evidence="2" id="KW-1185">Reference proteome</keyword>
<dbReference type="OrthoDB" id="8237930at2"/>
<sequence length="103" mass="11589">MRFNPWKARQDLVATVFLYPPERGGRASAIEVGWSCACVPADAPEERHWQGWPLLNSVVLRPGENGYFGWMFAEGEQAAARLREAGSFLLWEERIIGEARVVG</sequence>
<dbReference type="AlphaFoldDB" id="A0A4Q2J0M4"/>
<comment type="caution">
    <text evidence="1">The sequence shown here is derived from an EMBL/GenBank/DDBJ whole genome shotgun (WGS) entry which is preliminary data.</text>
</comment>
<evidence type="ECO:0000313" key="1">
    <source>
        <dbReference type="EMBL" id="RXZ35210.1"/>
    </source>
</evidence>
<proteinExistence type="predicted"/>
<protein>
    <submittedName>
        <fullName evidence="1">Uncharacterized protein</fullName>
    </submittedName>
</protein>
<organism evidence="1 2">
    <name type="scientific">Sphingomonas desiccabilis</name>
    <dbReference type="NCBI Taxonomy" id="429134"/>
    <lineage>
        <taxon>Bacteria</taxon>
        <taxon>Pseudomonadati</taxon>
        <taxon>Pseudomonadota</taxon>
        <taxon>Alphaproteobacteria</taxon>
        <taxon>Sphingomonadales</taxon>
        <taxon>Sphingomonadaceae</taxon>
        <taxon>Sphingomonas</taxon>
    </lineage>
</organism>
<accession>A0A4Q2J0M4</accession>
<gene>
    <name evidence="1" type="ORF">EO081_06145</name>
</gene>
<dbReference type="EMBL" id="SDPT01000001">
    <property type="protein sequence ID" value="RXZ35210.1"/>
    <property type="molecule type" value="Genomic_DNA"/>
</dbReference>
<reference evidence="1 2" key="1">
    <citation type="submission" date="2019-01" db="EMBL/GenBank/DDBJ databases">
        <title>Sphingomonas mucosissima sp. nov. and Sphingomonas desiccabilis sp. nov., from biological soil crusts in the Colorado Plateau, USA.</title>
        <authorList>
            <person name="Zhu D."/>
        </authorList>
    </citation>
    <scope>NUCLEOTIDE SEQUENCE [LARGE SCALE GENOMIC DNA]</scope>
    <source>
        <strain evidence="1 2">CP1D</strain>
    </source>
</reference>
<name>A0A4Q2J0M4_9SPHN</name>
<evidence type="ECO:0000313" key="2">
    <source>
        <dbReference type="Proteomes" id="UP000292347"/>
    </source>
</evidence>